<feature type="region of interest" description="Disordered" evidence="7">
    <location>
        <begin position="382"/>
        <end position="404"/>
    </location>
</feature>
<dbReference type="Proteomes" id="UP000290289">
    <property type="component" value="Chromosome 17"/>
</dbReference>
<dbReference type="PANTHER" id="PTHR31218">
    <property type="entry name" value="WAT1-RELATED PROTEIN"/>
    <property type="match status" value="1"/>
</dbReference>
<feature type="transmembrane region" description="Helical" evidence="6">
    <location>
        <begin position="275"/>
        <end position="294"/>
    </location>
</feature>
<dbReference type="GO" id="GO:0016020">
    <property type="term" value="C:membrane"/>
    <property type="evidence" value="ECO:0007669"/>
    <property type="project" value="UniProtKB-SubCell"/>
</dbReference>
<keyword evidence="10" id="KW-1185">Reference proteome</keyword>
<evidence type="ECO:0000256" key="6">
    <source>
        <dbReference type="RuleBase" id="RU363077"/>
    </source>
</evidence>
<comment type="subcellular location">
    <subcellularLocation>
        <location evidence="1 6">Membrane</location>
        <topology evidence="1 6">Multi-pass membrane protein</topology>
    </subcellularLocation>
</comment>
<feature type="domain" description="EamA" evidence="8">
    <location>
        <begin position="18"/>
        <end position="159"/>
    </location>
</feature>
<feature type="transmembrane region" description="Helical" evidence="6">
    <location>
        <begin position="326"/>
        <end position="346"/>
    </location>
</feature>
<sequence length="404" mass="44262">MGQKQMCCSTSIVQGLKPVLMMLVVQTAYTGMNIFYKLVAEVGMSLTVLVAYRNMFSAALMLPLALICERKSRPKLTLDILLQGFLSGLLGATMAQNFYIESLALTSTTYVAACNNLVPVITLIIAVCFRLESLALGTHAGRAKVVGTLVCIGGTMLFTFYKGKPIAMWSTHFNLLRNCLHESSHVASLHKNTHTQLLGSFLALCSSTSFACSISHNTVLIISVNTKMTKRYPCHYSSTALMSLMASIQSVVFALCKERDWNQWKLGWDIRLLAALYTGVVTTGLVVTLTAWCVRMRGPLFVSVFNPLCLLLIAFAAPLLLNEKLYLGSILGGLLVVCGLYTVLWGKSKEMKMMTQLPQPPLQDQHSHSIDMATSSVHTTTCDSNAQPMSNAPMNNGLKENIEH</sequence>
<feature type="transmembrane region" description="Helical" evidence="6">
    <location>
        <begin position="201"/>
        <end position="224"/>
    </location>
</feature>
<feature type="domain" description="EamA" evidence="8">
    <location>
        <begin position="219"/>
        <end position="344"/>
    </location>
</feature>
<evidence type="ECO:0000256" key="1">
    <source>
        <dbReference type="ARBA" id="ARBA00004141"/>
    </source>
</evidence>
<dbReference type="SUPFAM" id="SSF103481">
    <property type="entry name" value="Multidrug resistance efflux transporter EmrE"/>
    <property type="match status" value="2"/>
</dbReference>
<gene>
    <name evidence="9" type="ORF">DVH24_031108</name>
</gene>
<dbReference type="InterPro" id="IPR037185">
    <property type="entry name" value="EmrE-like"/>
</dbReference>
<proteinExistence type="inferred from homology"/>
<feature type="compositionally biased region" description="Polar residues" evidence="7">
    <location>
        <begin position="382"/>
        <end position="394"/>
    </location>
</feature>
<feature type="transmembrane region" description="Helical" evidence="6">
    <location>
        <begin position="51"/>
        <end position="68"/>
    </location>
</feature>
<feature type="transmembrane region" description="Helical" evidence="6">
    <location>
        <begin position="143"/>
        <end position="161"/>
    </location>
</feature>
<feature type="transmembrane region" description="Helical" evidence="6">
    <location>
        <begin position="80"/>
        <end position="98"/>
    </location>
</feature>
<keyword evidence="5 6" id="KW-0472">Membrane</keyword>
<reference evidence="9 10" key="1">
    <citation type="submission" date="2018-10" db="EMBL/GenBank/DDBJ databases">
        <title>A high-quality apple genome assembly.</title>
        <authorList>
            <person name="Hu J."/>
        </authorList>
    </citation>
    <scope>NUCLEOTIDE SEQUENCE [LARGE SCALE GENOMIC DNA]</scope>
    <source>
        <strain evidence="10">cv. HFTH1</strain>
        <tissue evidence="9">Young leaf</tissue>
    </source>
</reference>
<evidence type="ECO:0000313" key="10">
    <source>
        <dbReference type="Proteomes" id="UP000290289"/>
    </source>
</evidence>
<accession>A0A498HH18</accession>
<evidence type="ECO:0000256" key="5">
    <source>
        <dbReference type="ARBA" id="ARBA00023136"/>
    </source>
</evidence>
<evidence type="ECO:0000256" key="7">
    <source>
        <dbReference type="SAM" id="MobiDB-lite"/>
    </source>
</evidence>
<feature type="transmembrane region" description="Helical" evidence="6">
    <location>
        <begin position="20"/>
        <end position="39"/>
    </location>
</feature>
<comment type="caution">
    <text evidence="9">The sequence shown here is derived from an EMBL/GenBank/DDBJ whole genome shotgun (WGS) entry which is preliminary data.</text>
</comment>
<dbReference type="InterPro" id="IPR030184">
    <property type="entry name" value="WAT1-related"/>
</dbReference>
<evidence type="ECO:0000313" key="9">
    <source>
        <dbReference type="EMBL" id="RXH68775.1"/>
    </source>
</evidence>
<organism evidence="9 10">
    <name type="scientific">Malus domestica</name>
    <name type="common">Apple</name>
    <name type="synonym">Pyrus malus</name>
    <dbReference type="NCBI Taxonomy" id="3750"/>
    <lineage>
        <taxon>Eukaryota</taxon>
        <taxon>Viridiplantae</taxon>
        <taxon>Streptophyta</taxon>
        <taxon>Embryophyta</taxon>
        <taxon>Tracheophyta</taxon>
        <taxon>Spermatophyta</taxon>
        <taxon>Magnoliopsida</taxon>
        <taxon>eudicotyledons</taxon>
        <taxon>Gunneridae</taxon>
        <taxon>Pentapetalae</taxon>
        <taxon>rosids</taxon>
        <taxon>fabids</taxon>
        <taxon>Rosales</taxon>
        <taxon>Rosaceae</taxon>
        <taxon>Amygdaloideae</taxon>
        <taxon>Maleae</taxon>
        <taxon>Malus</taxon>
    </lineage>
</organism>
<dbReference type="Pfam" id="PF00892">
    <property type="entry name" value="EamA"/>
    <property type="match status" value="2"/>
</dbReference>
<dbReference type="GO" id="GO:0022857">
    <property type="term" value="F:transmembrane transporter activity"/>
    <property type="evidence" value="ECO:0007669"/>
    <property type="project" value="InterPro"/>
</dbReference>
<name>A0A498HH18_MALDO</name>
<dbReference type="InterPro" id="IPR000620">
    <property type="entry name" value="EamA_dom"/>
</dbReference>
<feature type="transmembrane region" description="Helical" evidence="6">
    <location>
        <begin position="236"/>
        <end position="255"/>
    </location>
</feature>
<feature type="transmembrane region" description="Helical" evidence="6">
    <location>
        <begin position="110"/>
        <end position="131"/>
    </location>
</feature>
<keyword evidence="4 6" id="KW-1133">Transmembrane helix</keyword>
<dbReference type="EMBL" id="RDQH01000343">
    <property type="protein sequence ID" value="RXH68775.1"/>
    <property type="molecule type" value="Genomic_DNA"/>
</dbReference>
<dbReference type="AlphaFoldDB" id="A0A498HH18"/>
<evidence type="ECO:0000256" key="3">
    <source>
        <dbReference type="ARBA" id="ARBA00022692"/>
    </source>
</evidence>
<evidence type="ECO:0000256" key="2">
    <source>
        <dbReference type="ARBA" id="ARBA00007635"/>
    </source>
</evidence>
<evidence type="ECO:0000259" key="8">
    <source>
        <dbReference type="Pfam" id="PF00892"/>
    </source>
</evidence>
<evidence type="ECO:0000256" key="4">
    <source>
        <dbReference type="ARBA" id="ARBA00022989"/>
    </source>
</evidence>
<feature type="transmembrane region" description="Helical" evidence="6">
    <location>
        <begin position="301"/>
        <end position="320"/>
    </location>
</feature>
<comment type="similarity">
    <text evidence="2 6">Belongs to the drug/metabolite transporter (DMT) superfamily. Plant drug/metabolite exporter (P-DME) (TC 2.A.7.4) family.</text>
</comment>
<keyword evidence="3 6" id="KW-0812">Transmembrane</keyword>
<protein>
    <recommendedName>
        <fullName evidence="6">WAT1-related protein</fullName>
    </recommendedName>
</protein>